<reference evidence="4 5" key="1">
    <citation type="submission" date="2024-09" db="EMBL/GenBank/DDBJ databases">
        <authorList>
            <person name="Sun Q."/>
            <person name="Mori K."/>
        </authorList>
    </citation>
    <scope>NUCLEOTIDE SEQUENCE [LARGE SCALE GENOMIC DNA]</scope>
    <source>
        <strain evidence="4 5">JCM 4362</strain>
    </source>
</reference>
<dbReference type="EMBL" id="JBHMCR010000009">
    <property type="protein sequence ID" value="MFB9521541.1"/>
    <property type="molecule type" value="Genomic_DNA"/>
</dbReference>
<dbReference type="Gene3D" id="3.30.450.40">
    <property type="match status" value="1"/>
</dbReference>
<keyword evidence="5" id="KW-1185">Reference proteome</keyword>
<dbReference type="InterPro" id="IPR029016">
    <property type="entry name" value="GAF-like_dom_sf"/>
</dbReference>
<dbReference type="SUPFAM" id="SSF52172">
    <property type="entry name" value="CheY-like"/>
    <property type="match status" value="1"/>
</dbReference>
<evidence type="ECO:0000256" key="2">
    <source>
        <dbReference type="ARBA" id="ARBA00023163"/>
    </source>
</evidence>
<accession>A0ABV5PEA5</accession>
<evidence type="ECO:0000256" key="1">
    <source>
        <dbReference type="ARBA" id="ARBA00023015"/>
    </source>
</evidence>
<dbReference type="InterPro" id="IPR011006">
    <property type="entry name" value="CheY-like_superfamily"/>
</dbReference>
<feature type="domain" description="ANTAR" evidence="3">
    <location>
        <begin position="198"/>
        <end position="259"/>
    </location>
</feature>
<dbReference type="SUPFAM" id="SSF55781">
    <property type="entry name" value="GAF domain-like"/>
    <property type="match status" value="1"/>
</dbReference>
<evidence type="ECO:0000259" key="3">
    <source>
        <dbReference type="PROSITE" id="PS50921"/>
    </source>
</evidence>
<dbReference type="SMART" id="SM01012">
    <property type="entry name" value="ANTAR"/>
    <property type="match status" value="1"/>
</dbReference>
<dbReference type="InterPro" id="IPR036388">
    <property type="entry name" value="WH-like_DNA-bd_sf"/>
</dbReference>
<keyword evidence="2" id="KW-0804">Transcription</keyword>
<dbReference type="Pfam" id="PF03861">
    <property type="entry name" value="ANTAR"/>
    <property type="match status" value="1"/>
</dbReference>
<proteinExistence type="predicted"/>
<dbReference type="RefSeq" id="WP_345228330.1">
    <property type="nucleotide sequence ID" value="NZ_BAAAXE010000015.1"/>
</dbReference>
<evidence type="ECO:0000313" key="4">
    <source>
        <dbReference type="EMBL" id="MFB9521541.1"/>
    </source>
</evidence>
<dbReference type="Proteomes" id="UP001589718">
    <property type="component" value="Unassembled WGS sequence"/>
</dbReference>
<sequence length="273" mass="29693">MNREHRWLEASVRLAELMRAGPGPEPEAGVFLREFCRMGVELLHVPAVGAVLAEEGGAPRAAVAPDGNSGLLDLVAVAPDGDSGLVDLVAAAPDGDSGLLDLVAARCQDGPRAEGSCRDEPLLDLDLRAHAGRWPDFCARALAHGIDRVAVLPLRLRETRLGTWQVYGRDGLPAREELDMAQRLADIAVLSLVQTRQLSRLSRSADELRGALASRVAIEQAKGMLAARWGVRPDEAFQPMRSYARARRRKLREVAHDVIEGRLQLSPYGVRRS</sequence>
<name>A0ABV5PEA5_STRCM</name>
<dbReference type="Gene3D" id="1.10.10.10">
    <property type="entry name" value="Winged helix-like DNA-binding domain superfamily/Winged helix DNA-binding domain"/>
    <property type="match status" value="1"/>
</dbReference>
<evidence type="ECO:0000313" key="5">
    <source>
        <dbReference type="Proteomes" id="UP001589718"/>
    </source>
</evidence>
<comment type="caution">
    <text evidence="4">The sequence shown here is derived from an EMBL/GenBank/DDBJ whole genome shotgun (WGS) entry which is preliminary data.</text>
</comment>
<keyword evidence="1" id="KW-0805">Transcription regulation</keyword>
<protein>
    <submittedName>
        <fullName evidence="4">ANTAR domain-containing response regulator</fullName>
    </submittedName>
</protein>
<gene>
    <name evidence="4" type="ORF">ACFFTU_16475</name>
</gene>
<dbReference type="PROSITE" id="PS50921">
    <property type="entry name" value="ANTAR"/>
    <property type="match status" value="1"/>
</dbReference>
<organism evidence="4 5">
    <name type="scientific">Streptomyces cremeus</name>
    <dbReference type="NCBI Taxonomy" id="66881"/>
    <lineage>
        <taxon>Bacteria</taxon>
        <taxon>Bacillati</taxon>
        <taxon>Actinomycetota</taxon>
        <taxon>Actinomycetes</taxon>
        <taxon>Kitasatosporales</taxon>
        <taxon>Streptomycetaceae</taxon>
        <taxon>Streptomyces</taxon>
    </lineage>
</organism>
<dbReference type="InterPro" id="IPR005561">
    <property type="entry name" value="ANTAR"/>
</dbReference>